<accession>A0A3P1WRJ7</accession>
<comment type="caution">
    <text evidence="1">The sequence shown here is derived from an EMBL/GenBank/DDBJ whole genome shotgun (WGS) entry which is preliminary data.</text>
</comment>
<dbReference type="InterPro" id="IPR022291">
    <property type="entry name" value="Bacteriocin_synth_cyclodeHase"/>
</dbReference>
<dbReference type="OrthoDB" id="4426339at2"/>
<dbReference type="Gene3D" id="3.40.50.720">
    <property type="entry name" value="NAD(P)-binding Rossmann-like Domain"/>
    <property type="match status" value="1"/>
</dbReference>
<proteinExistence type="predicted"/>
<name>A0A3P1WRJ7_9ACTN</name>
<sequence length="243" mass="26641">MATYRVSPAWRISAVGDGFEIHGGDDARYELDASWLAARLAADRGVARDEVPTTESGQFEQLRAAGVIGPVLQRRSGRVSLFGDDLPSGVRGQLTCDVTDDEADLVVVVRHRSTHRAIFERVLEVELDRVHLYADISFHHTVSLGPLVIPHETPCIGCLLGRVRERWGDHQPAPEPAVVTDFGPLVAALVSTEVERCLDGDTSLVGRIVAWDLQQRRVMSERLLTVPVCPYCSDFDNPGVIPG</sequence>
<dbReference type="AlphaFoldDB" id="A0A3P1WRJ7"/>
<gene>
    <name evidence="1" type="ORF">EII35_09160</name>
</gene>
<dbReference type="EMBL" id="RQYT01000020">
    <property type="protein sequence ID" value="RRD49234.1"/>
    <property type="molecule type" value="Genomic_DNA"/>
</dbReference>
<dbReference type="Proteomes" id="UP000280935">
    <property type="component" value="Unassembled WGS sequence"/>
</dbReference>
<dbReference type="NCBIfam" id="TIGR03882">
    <property type="entry name" value="cyclo_dehyd_2"/>
    <property type="match status" value="1"/>
</dbReference>
<dbReference type="RefSeq" id="WP_125228166.1">
    <property type="nucleotide sequence ID" value="NZ_RQYT01000020.1"/>
</dbReference>
<organism evidence="1 2">
    <name type="scientific">Arachnia propionica</name>
    <dbReference type="NCBI Taxonomy" id="1750"/>
    <lineage>
        <taxon>Bacteria</taxon>
        <taxon>Bacillati</taxon>
        <taxon>Actinomycetota</taxon>
        <taxon>Actinomycetes</taxon>
        <taxon>Propionibacteriales</taxon>
        <taxon>Propionibacteriaceae</taxon>
        <taxon>Arachnia</taxon>
    </lineage>
</organism>
<protein>
    <recommendedName>
        <fullName evidence="3">Bacteriocin biosynthesis cyclodehydratase domain-containing protein</fullName>
    </recommendedName>
</protein>
<evidence type="ECO:0008006" key="3">
    <source>
        <dbReference type="Google" id="ProtNLM"/>
    </source>
</evidence>
<evidence type="ECO:0000313" key="1">
    <source>
        <dbReference type="EMBL" id="RRD49234.1"/>
    </source>
</evidence>
<reference evidence="1 2" key="1">
    <citation type="submission" date="2018-11" db="EMBL/GenBank/DDBJ databases">
        <title>Genomes From Bacteria Associated with the Canine Oral Cavity: a Test Case for Automated Genome-Based Taxonomic Assignment.</title>
        <authorList>
            <person name="Coil D.A."/>
            <person name="Jospin G."/>
            <person name="Darling A.E."/>
            <person name="Wallis C."/>
            <person name="Davis I.J."/>
            <person name="Harris S."/>
            <person name="Eisen J.A."/>
            <person name="Holcombe L.J."/>
            <person name="O'Flynn C."/>
        </authorList>
    </citation>
    <scope>NUCLEOTIDE SEQUENCE [LARGE SCALE GENOMIC DNA]</scope>
    <source>
        <strain evidence="1 2">OH2822_COT-296</strain>
    </source>
</reference>
<evidence type="ECO:0000313" key="2">
    <source>
        <dbReference type="Proteomes" id="UP000280935"/>
    </source>
</evidence>